<keyword evidence="6" id="KW-1185">Reference proteome</keyword>
<dbReference type="InterPro" id="IPR001373">
    <property type="entry name" value="Cullin_N"/>
</dbReference>
<dbReference type="SUPFAM" id="SSF46785">
    <property type="entry name" value="Winged helix' DNA-binding domain"/>
    <property type="match status" value="1"/>
</dbReference>
<dbReference type="InterPro" id="IPR059120">
    <property type="entry name" value="Cullin-like_AB"/>
</dbReference>
<name>A0AAD1Y6N8_EUPCR</name>
<dbReference type="Proteomes" id="UP001295684">
    <property type="component" value="Unassembled WGS sequence"/>
</dbReference>
<dbReference type="SMART" id="SM00182">
    <property type="entry name" value="CULLIN"/>
    <property type="match status" value="1"/>
</dbReference>
<dbReference type="GO" id="GO:0031625">
    <property type="term" value="F:ubiquitin protein ligase binding"/>
    <property type="evidence" value="ECO:0007669"/>
    <property type="project" value="InterPro"/>
</dbReference>
<dbReference type="SUPFAM" id="SSF74788">
    <property type="entry name" value="Cullin repeat-like"/>
    <property type="match status" value="1"/>
</dbReference>
<dbReference type="EMBL" id="CAMPGE010027898">
    <property type="protein sequence ID" value="CAI2385484.1"/>
    <property type="molecule type" value="Genomic_DNA"/>
</dbReference>
<accession>A0AAD1Y6N8</accession>
<comment type="caution">
    <text evidence="5">The sequence shown here is derived from an EMBL/GenBank/DDBJ whole genome shotgun (WGS) entry which is preliminary data.</text>
</comment>
<protein>
    <recommendedName>
        <fullName evidence="4">Cullin family profile domain-containing protein</fullName>
    </recommendedName>
</protein>
<proteinExistence type="inferred from homology"/>
<dbReference type="InterPro" id="IPR036390">
    <property type="entry name" value="WH_DNA-bd_sf"/>
</dbReference>
<dbReference type="SUPFAM" id="SSF75632">
    <property type="entry name" value="Cullin homology domain"/>
    <property type="match status" value="1"/>
</dbReference>
<dbReference type="InterPro" id="IPR045093">
    <property type="entry name" value="Cullin"/>
</dbReference>
<dbReference type="PANTHER" id="PTHR11932">
    <property type="entry name" value="CULLIN"/>
    <property type="match status" value="1"/>
</dbReference>
<dbReference type="InterPro" id="IPR036388">
    <property type="entry name" value="WH-like_DNA-bd_sf"/>
</dbReference>
<dbReference type="Pfam" id="PF10557">
    <property type="entry name" value="Cullin_Nedd8"/>
    <property type="match status" value="1"/>
</dbReference>
<dbReference type="GO" id="GO:0006511">
    <property type="term" value="P:ubiquitin-dependent protein catabolic process"/>
    <property type="evidence" value="ECO:0007669"/>
    <property type="project" value="InterPro"/>
</dbReference>
<organism evidence="5 6">
    <name type="scientific">Euplotes crassus</name>
    <dbReference type="NCBI Taxonomy" id="5936"/>
    <lineage>
        <taxon>Eukaryota</taxon>
        <taxon>Sar</taxon>
        <taxon>Alveolata</taxon>
        <taxon>Ciliophora</taxon>
        <taxon>Intramacronucleata</taxon>
        <taxon>Spirotrichea</taxon>
        <taxon>Hypotrichia</taxon>
        <taxon>Euplotida</taxon>
        <taxon>Euplotidae</taxon>
        <taxon>Moneuplotes</taxon>
    </lineage>
</organism>
<evidence type="ECO:0000256" key="3">
    <source>
        <dbReference type="RuleBase" id="RU003829"/>
    </source>
</evidence>
<dbReference type="InterPro" id="IPR016158">
    <property type="entry name" value="Cullin_homology"/>
</dbReference>
<evidence type="ECO:0000313" key="6">
    <source>
        <dbReference type="Proteomes" id="UP001295684"/>
    </source>
</evidence>
<dbReference type="InterPro" id="IPR036317">
    <property type="entry name" value="Cullin_homology_sf"/>
</dbReference>
<dbReference type="Gene3D" id="3.30.230.130">
    <property type="entry name" value="Cullin, Chain C, Domain 2"/>
    <property type="match status" value="1"/>
</dbReference>
<comment type="similarity">
    <text evidence="1 2 3">Belongs to the cullin family.</text>
</comment>
<evidence type="ECO:0000256" key="1">
    <source>
        <dbReference type="ARBA" id="ARBA00006019"/>
    </source>
</evidence>
<evidence type="ECO:0000256" key="2">
    <source>
        <dbReference type="PROSITE-ProRule" id="PRU00330"/>
    </source>
</evidence>
<dbReference type="Gene3D" id="1.20.1310.10">
    <property type="entry name" value="Cullin Repeats"/>
    <property type="match status" value="4"/>
</dbReference>
<dbReference type="InterPro" id="IPR016159">
    <property type="entry name" value="Cullin_repeat-like_dom_sf"/>
</dbReference>
<dbReference type="Pfam" id="PF00888">
    <property type="entry name" value="Cullin"/>
    <property type="match status" value="1"/>
</dbReference>
<sequence length="752" mass="87727">MTDEEMEIDQVVDQIIEFIGLVDGSVEASEICKKNDTFVKLYTAVYKLADHPEYPSYLYEFYIKTICNYCKEIRVKIYNTEGDKLVEEYTKEFEKYNVQARWLSRILSPINRHYLSFNQIESTVVFANKAFKSIVYGEIKKKLAEALINQIVTLRHADDISWNLNHRVIESLLISGCEGEIKIEKVGENFKWVGQINNFQDYDELFENRFLENSKEYYLTICNEWLQSLNNIEFIISATDKIELEEQMADNYIKDNQIHPKTKPKLSKILNEVFIGKSAETLIQQEQERLREMLRSKKFDQYSKMCSFFSRLDSTFELILFEMKAYISKCLGQEIIENEDLHKDSALFTQAIIDLKKETDLIIEKGFKNSQKAIRARNQCFIDLLAKLPCASQCFAKQCDYLLKEGIKEMEDQDIEQSLDEIVNLFGYLQNKDLFIKIYTLHLSSRVLNRRMLRTDLEKLMIAKLKAESGINTFIKLSKIVSDIDLSKDFMDEFRKINKGSTEIDGIPTNIDVLTSGIIQQGDPYSCTIPAELSNCCKMFETFYKQKHSGKHLKWLHNFSSVEMETLTLLKTYTLKISCYQAAILCLFNGHNRLTVAQIKEITGLPGDELSRQLKKLCNPKIELISKENLKTSKFTDDEVLEFNTKFSNMLLKISLAPKTQSLGQNQQNAEIENHIEQEIMRDRTLILDSIIVRIMKARKICNHGQLITVVLDQPLLFKPQPQMIKQSIERLIEREYLRRDPNDRRNLIYIP</sequence>
<dbReference type="PROSITE" id="PS50069">
    <property type="entry name" value="CULLIN_2"/>
    <property type="match status" value="1"/>
</dbReference>
<dbReference type="Gene3D" id="1.10.10.10">
    <property type="entry name" value="Winged helix-like DNA-binding domain superfamily/Winged helix DNA-binding domain"/>
    <property type="match status" value="1"/>
</dbReference>
<gene>
    <name evidence="5" type="ORF">ECRASSUSDP1_LOCUS27050</name>
</gene>
<reference evidence="5" key="1">
    <citation type="submission" date="2023-07" db="EMBL/GenBank/DDBJ databases">
        <authorList>
            <consortium name="AG Swart"/>
            <person name="Singh M."/>
            <person name="Singh A."/>
            <person name="Seah K."/>
            <person name="Emmerich C."/>
        </authorList>
    </citation>
    <scope>NUCLEOTIDE SEQUENCE</scope>
    <source>
        <strain evidence="5">DP1</strain>
    </source>
</reference>
<dbReference type="InterPro" id="IPR019559">
    <property type="entry name" value="Cullin_neddylation_domain"/>
</dbReference>
<dbReference type="Pfam" id="PF26557">
    <property type="entry name" value="Cullin_AB"/>
    <property type="match status" value="1"/>
</dbReference>
<evidence type="ECO:0000259" key="4">
    <source>
        <dbReference type="PROSITE" id="PS50069"/>
    </source>
</evidence>
<evidence type="ECO:0000313" key="5">
    <source>
        <dbReference type="EMBL" id="CAI2385484.1"/>
    </source>
</evidence>
<dbReference type="AlphaFoldDB" id="A0AAD1Y6N8"/>
<feature type="domain" description="Cullin family profile" evidence="4">
    <location>
        <begin position="390"/>
        <end position="618"/>
    </location>
</feature>
<dbReference type="SMART" id="SM00884">
    <property type="entry name" value="Cullin_Nedd8"/>
    <property type="match status" value="1"/>
</dbReference>